<dbReference type="EMBL" id="JANFAV010000010">
    <property type="protein sequence ID" value="MCW6536027.1"/>
    <property type="molecule type" value="Genomic_DNA"/>
</dbReference>
<dbReference type="InterPro" id="IPR013324">
    <property type="entry name" value="RNA_pol_sigma_r3/r4-like"/>
</dbReference>
<keyword evidence="3" id="KW-1185">Reference proteome</keyword>
<dbReference type="Proteomes" id="UP001165565">
    <property type="component" value="Unassembled WGS sequence"/>
</dbReference>
<dbReference type="InterPro" id="IPR036388">
    <property type="entry name" value="WH-like_DNA-bd_sf"/>
</dbReference>
<dbReference type="RefSeq" id="WP_265269452.1">
    <property type="nucleotide sequence ID" value="NZ_JANFAV010000010.1"/>
</dbReference>
<dbReference type="GO" id="GO:0003677">
    <property type="term" value="F:DNA binding"/>
    <property type="evidence" value="ECO:0007669"/>
    <property type="project" value="InterPro"/>
</dbReference>
<dbReference type="InterPro" id="IPR013249">
    <property type="entry name" value="RNA_pol_sigma70_r4_t2"/>
</dbReference>
<proteinExistence type="predicted"/>
<protein>
    <recommendedName>
        <fullName evidence="1">RNA polymerase sigma factor 70 region 4 type 2 domain-containing protein</fullName>
    </recommendedName>
</protein>
<dbReference type="AlphaFoldDB" id="A0AA42CRF3"/>
<accession>A0AA42CRF3</accession>
<dbReference type="Pfam" id="PF08281">
    <property type="entry name" value="Sigma70_r4_2"/>
    <property type="match status" value="1"/>
</dbReference>
<evidence type="ECO:0000313" key="3">
    <source>
        <dbReference type="Proteomes" id="UP001165565"/>
    </source>
</evidence>
<comment type="caution">
    <text evidence="2">The sequence shown here is derived from an EMBL/GenBank/DDBJ whole genome shotgun (WGS) entry which is preliminary data.</text>
</comment>
<dbReference type="GO" id="GO:0016987">
    <property type="term" value="F:sigma factor activity"/>
    <property type="evidence" value="ECO:0007669"/>
    <property type="project" value="InterPro"/>
</dbReference>
<dbReference type="SUPFAM" id="SSF88659">
    <property type="entry name" value="Sigma3 and sigma4 domains of RNA polymerase sigma factors"/>
    <property type="match status" value="1"/>
</dbReference>
<sequence length="161" mass="17471">MKHLIEAVRVRLGKVSAKVSKKLLDEGALRHLLAGSTSRRAPPANPIFLPSDLLAITRAIWALDHRVCIDEHPAVRVDRYGMWIGAWLHAGSVPIDADRLADAVSALPLLAREIYLLHVREGLGLDAIASRLGVPESEVRIVLADALMLLDRHLAAGPPDG</sequence>
<organism evidence="2 3">
    <name type="scientific">Sphingomonas lycopersici</name>
    <dbReference type="NCBI Taxonomy" id="2951807"/>
    <lineage>
        <taxon>Bacteria</taxon>
        <taxon>Pseudomonadati</taxon>
        <taxon>Pseudomonadota</taxon>
        <taxon>Alphaproteobacteria</taxon>
        <taxon>Sphingomonadales</taxon>
        <taxon>Sphingomonadaceae</taxon>
        <taxon>Sphingomonas</taxon>
    </lineage>
</organism>
<evidence type="ECO:0000313" key="2">
    <source>
        <dbReference type="EMBL" id="MCW6536027.1"/>
    </source>
</evidence>
<reference evidence="2" key="1">
    <citation type="submission" date="2022-06" db="EMBL/GenBank/DDBJ databases">
        <title>Sphingomonas sp. nov. isolated from rhizosphere soil of tomato.</title>
        <authorList>
            <person name="Dong H."/>
            <person name="Gao R."/>
        </authorList>
    </citation>
    <scope>NUCLEOTIDE SEQUENCE</scope>
    <source>
        <strain evidence="2">MMSM24</strain>
    </source>
</reference>
<dbReference type="GO" id="GO:0006352">
    <property type="term" value="P:DNA-templated transcription initiation"/>
    <property type="evidence" value="ECO:0007669"/>
    <property type="project" value="InterPro"/>
</dbReference>
<name>A0AA42CRF3_9SPHN</name>
<gene>
    <name evidence="2" type="ORF">NEE01_14695</name>
</gene>
<evidence type="ECO:0000259" key="1">
    <source>
        <dbReference type="Pfam" id="PF08281"/>
    </source>
</evidence>
<dbReference type="Gene3D" id="1.10.10.10">
    <property type="entry name" value="Winged helix-like DNA-binding domain superfamily/Winged helix DNA-binding domain"/>
    <property type="match status" value="1"/>
</dbReference>
<feature type="domain" description="RNA polymerase sigma factor 70 region 4 type 2" evidence="1">
    <location>
        <begin position="98"/>
        <end position="147"/>
    </location>
</feature>